<comment type="caution">
    <text evidence="4">The sequence shown here is derived from an EMBL/GenBank/DDBJ whole genome shotgun (WGS) entry which is preliminary data.</text>
</comment>
<keyword evidence="5" id="KW-1185">Reference proteome</keyword>
<keyword evidence="1" id="KW-0560">Oxidoreductase</keyword>
<dbReference type="HOGENOM" id="CLU_007207_0_0_9"/>
<gene>
    <name evidence="4" type="ORF">HMPREF9624_01649</name>
</gene>
<dbReference type="Pfam" id="PF00465">
    <property type="entry name" value="Fe-ADH"/>
    <property type="match status" value="1"/>
</dbReference>
<dbReference type="GO" id="GO:0017000">
    <property type="term" value="P:antibiotic biosynthetic process"/>
    <property type="evidence" value="ECO:0007669"/>
    <property type="project" value="InterPro"/>
</dbReference>
<dbReference type="InterPro" id="IPR001670">
    <property type="entry name" value="ADH_Fe/GldA"/>
</dbReference>
<dbReference type="PATRIC" id="fig|796944.3.peg.155"/>
<dbReference type="RefSeq" id="WP_009537381.1">
    <property type="nucleotide sequence ID" value="NZ_JH414506.1"/>
</dbReference>
<dbReference type="Proteomes" id="UP000003527">
    <property type="component" value="Unassembled WGS sequence"/>
</dbReference>
<dbReference type="InterPro" id="IPR035873">
    <property type="entry name" value="PhpC"/>
</dbReference>
<dbReference type="PANTHER" id="PTHR11496">
    <property type="entry name" value="ALCOHOL DEHYDROGENASE"/>
    <property type="match status" value="1"/>
</dbReference>
<dbReference type="InterPro" id="IPR039697">
    <property type="entry name" value="Alcohol_dehydrogenase_Fe"/>
</dbReference>
<evidence type="ECO:0000259" key="3">
    <source>
        <dbReference type="Pfam" id="PF25137"/>
    </source>
</evidence>
<dbReference type="PANTHER" id="PTHR11496:SF103">
    <property type="entry name" value="DEHYDROGENASE, PUTATIVE-RELATED"/>
    <property type="match status" value="1"/>
</dbReference>
<dbReference type="Gene3D" id="1.20.1090.10">
    <property type="entry name" value="Dehydroquinate synthase-like - alpha domain"/>
    <property type="match status" value="1"/>
</dbReference>
<organism evidence="4 5">
    <name type="scientific">Oribacterium asaccharolyticum ACB7</name>
    <dbReference type="NCBI Taxonomy" id="796944"/>
    <lineage>
        <taxon>Bacteria</taxon>
        <taxon>Bacillati</taxon>
        <taxon>Bacillota</taxon>
        <taxon>Clostridia</taxon>
        <taxon>Lachnospirales</taxon>
        <taxon>Lachnospiraceae</taxon>
        <taxon>Oribacterium</taxon>
    </lineage>
</organism>
<evidence type="ECO:0000313" key="4">
    <source>
        <dbReference type="EMBL" id="EHL14320.1"/>
    </source>
</evidence>
<evidence type="ECO:0000256" key="1">
    <source>
        <dbReference type="ARBA" id="ARBA00023002"/>
    </source>
</evidence>
<dbReference type="Gene3D" id="3.40.50.1970">
    <property type="match status" value="1"/>
</dbReference>
<dbReference type="CDD" id="cd08182">
    <property type="entry name" value="HEPD"/>
    <property type="match status" value="1"/>
</dbReference>
<dbReference type="GO" id="GO:0004022">
    <property type="term" value="F:alcohol dehydrogenase (NAD+) activity"/>
    <property type="evidence" value="ECO:0007669"/>
    <property type="project" value="TreeGrafter"/>
</dbReference>
<protein>
    <submittedName>
        <fullName evidence="4">Uncharacterized protein</fullName>
    </submittedName>
</protein>
<dbReference type="InterPro" id="IPR056798">
    <property type="entry name" value="ADH_Fe_C"/>
</dbReference>
<dbReference type="SUPFAM" id="SSF56796">
    <property type="entry name" value="Dehydroquinate synthase-like"/>
    <property type="match status" value="1"/>
</dbReference>
<name>G9WRD3_9FIRM</name>
<dbReference type="Pfam" id="PF25137">
    <property type="entry name" value="ADH_Fe_C"/>
    <property type="match status" value="1"/>
</dbReference>
<proteinExistence type="predicted"/>
<feature type="domain" description="Alcohol dehydrogenase iron-type/glycerol dehydrogenase GldA" evidence="2">
    <location>
        <begin position="9"/>
        <end position="166"/>
    </location>
</feature>
<dbReference type="AlphaFoldDB" id="G9WRD3"/>
<evidence type="ECO:0000259" key="2">
    <source>
        <dbReference type="Pfam" id="PF00465"/>
    </source>
</evidence>
<accession>G9WRD3</accession>
<feature type="domain" description="Fe-containing alcohol dehydrogenase-like C-terminal" evidence="3">
    <location>
        <begin position="185"/>
        <end position="382"/>
    </location>
</feature>
<dbReference type="GO" id="GO:0046872">
    <property type="term" value="F:metal ion binding"/>
    <property type="evidence" value="ECO:0007669"/>
    <property type="project" value="InterPro"/>
</dbReference>
<sequence>MRKDVIEAQIVLGKGNVKRELGDFIRRNAWKKIFLVAGKSFSGLAIGKEFAELEQELSLTVERFSAFSVNPEFSEAVAGSKVFRSFSPDVIFAVGGGSAMDTAKAIKLFSSLEEEELLLKPWKDNGIPLLAIPTTAGTGSECTPFSVLYKGGEKLSIEDESIYPLIRVEDARSLEFLPLYQKKVTLLDALSHAMESIWSRASEGDNLYYGKEAIDGILRHADAYLENDPRSWNPISDAATLAGKAIAITKTTGGHALSYKLGSLFSLPHGLATAIVNKELYPLLTENEERVHDPEKLVYLAHCFGVKTAQEGAKRYKAFLEKVDVLPKEKSFYEERLREKSPDVQSLEEAVEILAKSVNLERLQNHPMSLSEEELKQIYRRILMLEG</sequence>
<dbReference type="EMBL" id="AFZD01000003">
    <property type="protein sequence ID" value="EHL14320.1"/>
    <property type="molecule type" value="Genomic_DNA"/>
</dbReference>
<evidence type="ECO:0000313" key="5">
    <source>
        <dbReference type="Proteomes" id="UP000003527"/>
    </source>
</evidence>
<reference evidence="4 5" key="1">
    <citation type="submission" date="2011-08" db="EMBL/GenBank/DDBJ databases">
        <title>The Genome Sequence of Oribacterium sp. ACB7.</title>
        <authorList>
            <consortium name="The Broad Institute Genome Sequencing Platform"/>
            <person name="Earl A."/>
            <person name="Ward D."/>
            <person name="Feldgarden M."/>
            <person name="Gevers D."/>
            <person name="Sizova M."/>
            <person name="Hazen A."/>
            <person name="Epstein S."/>
            <person name="Young S.K."/>
            <person name="Zeng Q."/>
            <person name="Gargeya S."/>
            <person name="Fitzgerald M."/>
            <person name="Haas B."/>
            <person name="Abouelleil A."/>
            <person name="Alvarado L."/>
            <person name="Arachchi H.M."/>
            <person name="Berlin A."/>
            <person name="Brown A."/>
            <person name="Chapman S.B."/>
            <person name="Chen Z."/>
            <person name="Dunbar C."/>
            <person name="Freedman E."/>
            <person name="Gearin G."/>
            <person name="Gellesch M."/>
            <person name="Goldberg J."/>
            <person name="Griggs A."/>
            <person name="Gujja S."/>
            <person name="Heiman D."/>
            <person name="Howarth C."/>
            <person name="Larson L."/>
            <person name="Lui A."/>
            <person name="MacDonald P.J.P."/>
            <person name="Montmayeur A."/>
            <person name="Murphy C."/>
            <person name="Neiman D."/>
            <person name="Pearson M."/>
            <person name="Priest M."/>
            <person name="Roberts A."/>
            <person name="Saif S."/>
            <person name="Shea T."/>
            <person name="Shenoy N."/>
            <person name="Sisk P."/>
            <person name="Stolte C."/>
            <person name="Sykes S."/>
            <person name="Wortman J."/>
            <person name="Nusbaum C."/>
            <person name="Birren B."/>
        </authorList>
    </citation>
    <scope>NUCLEOTIDE SEQUENCE [LARGE SCALE GENOMIC DNA]</scope>
    <source>
        <strain evidence="4 5">ACB7</strain>
    </source>
</reference>